<proteinExistence type="predicted"/>
<sequence length="355" mass="39354">MDTDWGLCQPSMFTALQKEVTALRAERDRRPAAFSSFVPSSLSMVQTLMERARGVDATSLSVDLKNLKVSLPLVRRILSQAQDLRDFIKINKRSQLVTKQCSTLAGSLARMHSAYHTSLISLTGLPFHPGDAMQRLRFASTLLSDLSAVKLVPLPQDTTHLTLAETRKYIQAEEFNQAVRELISSIGSVIDSQASIEECMEGLSDLETPDIEALTALNQESGALLDALYRLSRDQTVARTLVQQWKKVPLVTKVQAEREEFEVDCLGDRLKRLKGMTGMGQERAAVQAEIATRKQTLASMQRSIQERARLTRRLAPYTHLPEVAKALGQPLTPLDSALKNQAVMGVGMMVKHPVC</sequence>
<comment type="caution">
    <text evidence="1">The sequence shown here is derived from an EMBL/GenBank/DDBJ whole genome shotgun (WGS) entry which is preliminary data.</text>
</comment>
<dbReference type="Proteomes" id="UP000265618">
    <property type="component" value="Unassembled WGS sequence"/>
</dbReference>
<reference evidence="1 2" key="1">
    <citation type="journal article" date="2018" name="PLoS ONE">
        <title>The draft genome of Kipferlia bialata reveals reductive genome evolution in fornicate parasites.</title>
        <authorList>
            <person name="Tanifuji G."/>
            <person name="Takabayashi S."/>
            <person name="Kume K."/>
            <person name="Takagi M."/>
            <person name="Nakayama T."/>
            <person name="Kamikawa R."/>
            <person name="Inagaki Y."/>
            <person name="Hashimoto T."/>
        </authorList>
    </citation>
    <scope>NUCLEOTIDE SEQUENCE [LARGE SCALE GENOMIC DNA]</scope>
    <source>
        <strain evidence="1">NY0173</strain>
    </source>
</reference>
<organism evidence="1 2">
    <name type="scientific">Kipferlia bialata</name>
    <dbReference type="NCBI Taxonomy" id="797122"/>
    <lineage>
        <taxon>Eukaryota</taxon>
        <taxon>Metamonada</taxon>
        <taxon>Carpediemonas-like organisms</taxon>
        <taxon>Kipferlia</taxon>
    </lineage>
</organism>
<protein>
    <submittedName>
        <fullName evidence="1">Uncharacterized protein</fullName>
    </submittedName>
</protein>
<gene>
    <name evidence="1" type="ORF">KIPB_002604</name>
</gene>
<dbReference type="EMBL" id="BDIP01000444">
    <property type="protein sequence ID" value="GIQ81619.1"/>
    <property type="molecule type" value="Genomic_DNA"/>
</dbReference>
<evidence type="ECO:0000313" key="1">
    <source>
        <dbReference type="EMBL" id="GIQ81619.1"/>
    </source>
</evidence>
<dbReference type="AlphaFoldDB" id="A0A9K3CU42"/>
<accession>A0A9K3CU42</accession>
<keyword evidence="2" id="KW-1185">Reference proteome</keyword>
<evidence type="ECO:0000313" key="2">
    <source>
        <dbReference type="Proteomes" id="UP000265618"/>
    </source>
</evidence>
<name>A0A9K3CU42_9EUKA</name>